<evidence type="ECO:0000313" key="1">
    <source>
        <dbReference type="EMBL" id="MCE4540696.1"/>
    </source>
</evidence>
<dbReference type="EMBL" id="JAJTWT010000021">
    <property type="protein sequence ID" value="MCE4540696.1"/>
    <property type="molecule type" value="Genomic_DNA"/>
</dbReference>
<reference evidence="1 2" key="1">
    <citation type="submission" date="2021-12" db="EMBL/GenBank/DDBJ databases">
        <title>Genome seq of p7.</title>
        <authorList>
            <person name="Seo T."/>
        </authorList>
    </citation>
    <scope>NUCLEOTIDE SEQUENCE [LARGE SCALE GENOMIC DNA]</scope>
    <source>
        <strain evidence="1 2">P7</strain>
    </source>
</reference>
<dbReference type="RefSeq" id="WP_233395354.1">
    <property type="nucleotide sequence ID" value="NZ_JAJTWT010000021.1"/>
</dbReference>
<organism evidence="1 2">
    <name type="scientific">Pelomonas caseinilytica</name>
    <dbReference type="NCBI Taxonomy" id="2906763"/>
    <lineage>
        <taxon>Bacteria</taxon>
        <taxon>Pseudomonadati</taxon>
        <taxon>Pseudomonadota</taxon>
        <taxon>Betaproteobacteria</taxon>
        <taxon>Burkholderiales</taxon>
        <taxon>Sphaerotilaceae</taxon>
        <taxon>Roseateles</taxon>
    </lineage>
</organism>
<comment type="caution">
    <text evidence="1">The sequence shown here is derived from an EMBL/GenBank/DDBJ whole genome shotgun (WGS) entry which is preliminary data.</text>
</comment>
<evidence type="ECO:0000313" key="2">
    <source>
        <dbReference type="Proteomes" id="UP001201463"/>
    </source>
</evidence>
<evidence type="ECO:0008006" key="3">
    <source>
        <dbReference type="Google" id="ProtNLM"/>
    </source>
</evidence>
<accession>A0ABS8XQ39</accession>
<keyword evidence="2" id="KW-1185">Reference proteome</keyword>
<dbReference type="Proteomes" id="UP001201463">
    <property type="component" value="Unassembled WGS sequence"/>
</dbReference>
<gene>
    <name evidence="1" type="ORF">LXT12_26025</name>
</gene>
<protein>
    <recommendedName>
        <fullName evidence="3">Quercetin 2,3-dioxygenase C-terminal cupin domain-containing protein</fullName>
    </recommendedName>
</protein>
<proteinExistence type="predicted"/>
<sequence length="114" mass="12463">MLFVDDRDAPPVAKQSRMEVHSWRLIRTPAGTYHLVTLIEQCETRATVRVTSAITAVDSEAGLVTTSSGRQYLLMGPAEERTFERDILAGGAVSLGLGDAVDVTVFAWDQIQID</sequence>
<name>A0ABS8XQ39_9BURK</name>